<dbReference type="InterPro" id="IPR030390">
    <property type="entry name" value="MeTrfase_TrmA_AS"/>
</dbReference>
<keyword evidence="3" id="KW-0949">S-adenosyl-L-methionine</keyword>
<dbReference type="FunFam" id="3.40.50.150:FF:000009">
    <property type="entry name" value="23S rRNA (Uracil(1939)-C(5))-methyltransferase RlmD"/>
    <property type="match status" value="1"/>
</dbReference>
<reference evidence="5" key="1">
    <citation type="submission" date="2018-05" db="EMBL/GenBank/DDBJ databases">
        <authorList>
            <person name="Lanie J.A."/>
            <person name="Ng W.-L."/>
            <person name="Kazmierczak K.M."/>
            <person name="Andrzejewski T.M."/>
            <person name="Davidsen T.M."/>
            <person name="Wayne K.J."/>
            <person name="Tettelin H."/>
            <person name="Glass J.I."/>
            <person name="Rusch D."/>
            <person name="Podicherti R."/>
            <person name="Tsui H.-C.T."/>
            <person name="Winkler M.E."/>
        </authorList>
    </citation>
    <scope>NUCLEOTIDE SEQUENCE</scope>
</reference>
<dbReference type="NCBIfam" id="TIGR00479">
    <property type="entry name" value="rumA"/>
    <property type="match status" value="1"/>
</dbReference>
<dbReference type="PANTHER" id="PTHR11061:SF30">
    <property type="entry name" value="TRNA (URACIL(54)-C(5))-METHYLTRANSFERASE"/>
    <property type="match status" value="1"/>
</dbReference>
<gene>
    <name evidence="5" type="ORF">METZ01_LOCUS82109</name>
</gene>
<keyword evidence="2" id="KW-0808">Transferase</keyword>
<accession>A0A381UM62</accession>
<name>A0A381UM62_9ZZZZ</name>
<evidence type="ECO:0000256" key="3">
    <source>
        <dbReference type="ARBA" id="ARBA00022691"/>
    </source>
</evidence>
<evidence type="ECO:0000313" key="5">
    <source>
        <dbReference type="EMBL" id="SVA29255.1"/>
    </source>
</evidence>
<dbReference type="InterPro" id="IPR010280">
    <property type="entry name" value="U5_MeTrfase_fam"/>
</dbReference>
<dbReference type="GO" id="GO:0008757">
    <property type="term" value="F:S-adenosylmethionine-dependent methyltransferase activity"/>
    <property type="evidence" value="ECO:0007669"/>
    <property type="project" value="UniProtKB-ARBA"/>
</dbReference>
<dbReference type="GO" id="GO:0008173">
    <property type="term" value="F:RNA methyltransferase activity"/>
    <property type="evidence" value="ECO:0007669"/>
    <property type="project" value="InterPro"/>
</dbReference>
<dbReference type="Pfam" id="PF01938">
    <property type="entry name" value="TRAM"/>
    <property type="match status" value="1"/>
</dbReference>
<evidence type="ECO:0000256" key="2">
    <source>
        <dbReference type="ARBA" id="ARBA00022679"/>
    </source>
</evidence>
<dbReference type="PROSITE" id="PS01230">
    <property type="entry name" value="TRMA_1"/>
    <property type="match status" value="1"/>
</dbReference>
<sequence length="466" mass="52505">MTLKRGAELELEIDSLAYGGMGLARRDNFVIFVKGAIPGQTVNARIYKKRKGYAEAQVREILNESSNAIEAPCDHFGVCGGCKVQNLSYNEQLKEKAAQVEDAFQRLGGFPDFKLDDSIDADPIYQYRNKMEFTFSPHRWVLDTEPDDVDKSFAVGLHIPGRYDKILDIYKCHIQPEIGNRILNIAREVCLVHSELRPYDPKSHIGFLRYLMLRFGVNTGHIMVNLVTSYHDLNKLSPLIDALLNKVPEITSMVNNVNTRKADVAYGEYETLVYGEPFIEEKMGDLTFEVSANSFFQTNTTQGERLYEEVEKATGLTGTEVVYDLYCGTGTIGLFLSRKAKEIFGFEVIRSALEDAEKNADNNKITNAQFLKANLDTFFKSGQLPRRIPKPDVVIVDPPRAGMHPDMTNYLPKLKAKKIVYVSCNPTTQARDAKVLVENGYTISSAVMVDMFPHTPHIETVLLFSK</sequence>
<dbReference type="GO" id="GO:0001510">
    <property type="term" value="P:RNA methylation"/>
    <property type="evidence" value="ECO:0007669"/>
    <property type="project" value="UniProtKB-ARBA"/>
</dbReference>
<dbReference type="Gene3D" id="2.40.50.1070">
    <property type="match status" value="1"/>
</dbReference>
<dbReference type="PROSITE" id="PS01231">
    <property type="entry name" value="TRMA_2"/>
    <property type="match status" value="1"/>
</dbReference>
<evidence type="ECO:0000259" key="4">
    <source>
        <dbReference type="PROSITE" id="PS50926"/>
    </source>
</evidence>
<dbReference type="Gene3D" id="2.40.50.140">
    <property type="entry name" value="Nucleic acid-binding proteins"/>
    <property type="match status" value="1"/>
</dbReference>
<dbReference type="InterPro" id="IPR030391">
    <property type="entry name" value="MeTrfase_TrmA_CS"/>
</dbReference>
<feature type="domain" description="TRAM" evidence="4">
    <location>
        <begin position="2"/>
        <end position="60"/>
    </location>
</feature>
<dbReference type="FunFam" id="2.40.50.1070:FF:000003">
    <property type="entry name" value="23S rRNA (Uracil-5-)-methyltransferase RumA"/>
    <property type="match status" value="1"/>
</dbReference>
<dbReference type="PROSITE" id="PS50926">
    <property type="entry name" value="TRAM"/>
    <property type="match status" value="1"/>
</dbReference>
<dbReference type="PANTHER" id="PTHR11061">
    <property type="entry name" value="RNA M5U METHYLTRANSFERASE"/>
    <property type="match status" value="1"/>
</dbReference>
<dbReference type="InterPro" id="IPR002792">
    <property type="entry name" value="TRAM_dom"/>
</dbReference>
<dbReference type="Gene3D" id="3.40.50.150">
    <property type="entry name" value="Vaccinia Virus protein VP39"/>
    <property type="match status" value="1"/>
</dbReference>
<dbReference type="InterPro" id="IPR029063">
    <property type="entry name" value="SAM-dependent_MTases_sf"/>
</dbReference>
<organism evidence="5">
    <name type="scientific">marine metagenome</name>
    <dbReference type="NCBI Taxonomy" id="408172"/>
    <lineage>
        <taxon>unclassified sequences</taxon>
        <taxon>metagenomes</taxon>
        <taxon>ecological metagenomes</taxon>
    </lineage>
</organism>
<dbReference type="SUPFAM" id="SSF50249">
    <property type="entry name" value="Nucleic acid-binding proteins"/>
    <property type="match status" value="1"/>
</dbReference>
<dbReference type="PROSITE" id="PS51687">
    <property type="entry name" value="SAM_MT_RNA_M5U"/>
    <property type="match status" value="1"/>
</dbReference>
<dbReference type="InterPro" id="IPR012340">
    <property type="entry name" value="NA-bd_OB-fold"/>
</dbReference>
<keyword evidence="1" id="KW-0489">Methyltransferase</keyword>
<dbReference type="AlphaFoldDB" id="A0A381UM62"/>
<dbReference type="EMBL" id="UINC01006724">
    <property type="protein sequence ID" value="SVA29255.1"/>
    <property type="molecule type" value="Genomic_DNA"/>
</dbReference>
<protein>
    <recommendedName>
        <fullName evidence="4">TRAM domain-containing protein</fullName>
    </recommendedName>
</protein>
<proteinExistence type="predicted"/>
<dbReference type="SUPFAM" id="SSF53335">
    <property type="entry name" value="S-adenosyl-L-methionine-dependent methyltransferases"/>
    <property type="match status" value="1"/>
</dbReference>
<dbReference type="GO" id="GO:0006396">
    <property type="term" value="P:RNA processing"/>
    <property type="evidence" value="ECO:0007669"/>
    <property type="project" value="InterPro"/>
</dbReference>
<dbReference type="CDD" id="cd02440">
    <property type="entry name" value="AdoMet_MTases"/>
    <property type="match status" value="1"/>
</dbReference>
<dbReference type="FunFam" id="2.40.50.140:FF:000097">
    <property type="entry name" value="23S rRNA (uracil(1939)-C(5))-methyltransferase RlmD"/>
    <property type="match status" value="1"/>
</dbReference>
<evidence type="ECO:0000256" key="1">
    <source>
        <dbReference type="ARBA" id="ARBA00022603"/>
    </source>
</evidence>
<dbReference type="Pfam" id="PF05958">
    <property type="entry name" value="tRNA_U5-meth_tr"/>
    <property type="match status" value="1"/>
</dbReference>